<gene>
    <name evidence="2" type="ORF">PILCRDRAFT_828442</name>
</gene>
<dbReference type="HOGENOM" id="CLU_190887_0_0_1"/>
<protein>
    <submittedName>
        <fullName evidence="2">Uncharacterized protein</fullName>
    </submittedName>
</protein>
<dbReference type="Proteomes" id="UP000054166">
    <property type="component" value="Unassembled WGS sequence"/>
</dbReference>
<dbReference type="InParanoid" id="A0A0C3ENK8"/>
<organism evidence="2 3">
    <name type="scientific">Piloderma croceum (strain F 1598)</name>
    <dbReference type="NCBI Taxonomy" id="765440"/>
    <lineage>
        <taxon>Eukaryota</taxon>
        <taxon>Fungi</taxon>
        <taxon>Dikarya</taxon>
        <taxon>Basidiomycota</taxon>
        <taxon>Agaricomycotina</taxon>
        <taxon>Agaricomycetes</taxon>
        <taxon>Agaricomycetidae</taxon>
        <taxon>Atheliales</taxon>
        <taxon>Atheliaceae</taxon>
        <taxon>Piloderma</taxon>
    </lineage>
</organism>
<reference evidence="2 3" key="1">
    <citation type="submission" date="2014-04" db="EMBL/GenBank/DDBJ databases">
        <authorList>
            <consortium name="DOE Joint Genome Institute"/>
            <person name="Kuo A."/>
            <person name="Tarkka M."/>
            <person name="Buscot F."/>
            <person name="Kohler A."/>
            <person name="Nagy L.G."/>
            <person name="Floudas D."/>
            <person name="Copeland A."/>
            <person name="Barry K.W."/>
            <person name="Cichocki N."/>
            <person name="Veneault-Fourrey C."/>
            <person name="LaButti K."/>
            <person name="Lindquist E.A."/>
            <person name="Lipzen A."/>
            <person name="Lundell T."/>
            <person name="Morin E."/>
            <person name="Murat C."/>
            <person name="Sun H."/>
            <person name="Tunlid A."/>
            <person name="Henrissat B."/>
            <person name="Grigoriev I.V."/>
            <person name="Hibbett D.S."/>
            <person name="Martin F."/>
            <person name="Nordberg H.P."/>
            <person name="Cantor M.N."/>
            <person name="Hua S.X."/>
        </authorList>
    </citation>
    <scope>NUCLEOTIDE SEQUENCE [LARGE SCALE GENOMIC DNA]</scope>
    <source>
        <strain evidence="2 3">F 1598</strain>
    </source>
</reference>
<evidence type="ECO:0000313" key="3">
    <source>
        <dbReference type="Proteomes" id="UP000054166"/>
    </source>
</evidence>
<feature type="region of interest" description="Disordered" evidence="1">
    <location>
        <begin position="1"/>
        <end position="25"/>
    </location>
</feature>
<accession>A0A0C3ENK8</accession>
<evidence type="ECO:0000313" key="2">
    <source>
        <dbReference type="EMBL" id="KIM74155.1"/>
    </source>
</evidence>
<keyword evidence="3" id="KW-1185">Reference proteome</keyword>
<reference evidence="3" key="2">
    <citation type="submission" date="2015-01" db="EMBL/GenBank/DDBJ databases">
        <title>Evolutionary Origins and Diversification of the Mycorrhizal Mutualists.</title>
        <authorList>
            <consortium name="DOE Joint Genome Institute"/>
            <consortium name="Mycorrhizal Genomics Consortium"/>
            <person name="Kohler A."/>
            <person name="Kuo A."/>
            <person name="Nagy L.G."/>
            <person name="Floudas D."/>
            <person name="Copeland A."/>
            <person name="Barry K.W."/>
            <person name="Cichocki N."/>
            <person name="Veneault-Fourrey C."/>
            <person name="LaButti K."/>
            <person name="Lindquist E.A."/>
            <person name="Lipzen A."/>
            <person name="Lundell T."/>
            <person name="Morin E."/>
            <person name="Murat C."/>
            <person name="Riley R."/>
            <person name="Ohm R."/>
            <person name="Sun H."/>
            <person name="Tunlid A."/>
            <person name="Henrissat B."/>
            <person name="Grigoriev I.V."/>
            <person name="Hibbett D.S."/>
            <person name="Martin F."/>
        </authorList>
    </citation>
    <scope>NUCLEOTIDE SEQUENCE [LARGE SCALE GENOMIC DNA]</scope>
    <source>
        <strain evidence="3">F 1598</strain>
    </source>
</reference>
<feature type="compositionally biased region" description="Basic residues" evidence="1">
    <location>
        <begin position="1"/>
        <end position="19"/>
    </location>
</feature>
<proteinExistence type="predicted"/>
<dbReference type="EMBL" id="KN833065">
    <property type="protein sequence ID" value="KIM74155.1"/>
    <property type="molecule type" value="Genomic_DNA"/>
</dbReference>
<dbReference type="AlphaFoldDB" id="A0A0C3ENK8"/>
<name>A0A0C3ENK8_PILCF</name>
<sequence>MRQPRRRRRRRRRRKRNSQSHKTNCTVDARESVFSDVHGSQYNVSGSNGTQFAGTQYNFYFTLSITIGQGNTTTVAYVCTTQEPSYF</sequence>
<evidence type="ECO:0000256" key="1">
    <source>
        <dbReference type="SAM" id="MobiDB-lite"/>
    </source>
</evidence>